<dbReference type="Proteomes" id="UP000811609">
    <property type="component" value="Chromosome 13"/>
</dbReference>
<sequence length="36" mass="4157">MKMVIIKGQRLNVFTKKKSKMWLSGSAEPLVSIPFY</sequence>
<gene>
    <name evidence="1" type="ORF">CIPAW_13G091100</name>
</gene>
<proteinExistence type="predicted"/>
<organism evidence="1 2">
    <name type="scientific">Carya illinoinensis</name>
    <name type="common">Pecan</name>
    <dbReference type="NCBI Taxonomy" id="32201"/>
    <lineage>
        <taxon>Eukaryota</taxon>
        <taxon>Viridiplantae</taxon>
        <taxon>Streptophyta</taxon>
        <taxon>Embryophyta</taxon>
        <taxon>Tracheophyta</taxon>
        <taxon>Spermatophyta</taxon>
        <taxon>Magnoliopsida</taxon>
        <taxon>eudicotyledons</taxon>
        <taxon>Gunneridae</taxon>
        <taxon>Pentapetalae</taxon>
        <taxon>rosids</taxon>
        <taxon>fabids</taxon>
        <taxon>Fagales</taxon>
        <taxon>Juglandaceae</taxon>
        <taxon>Carya</taxon>
    </lineage>
</organism>
<name>A0A8T1NNA3_CARIL</name>
<dbReference type="EMBL" id="CM031821">
    <property type="protein sequence ID" value="KAG6631428.1"/>
    <property type="molecule type" value="Genomic_DNA"/>
</dbReference>
<evidence type="ECO:0000313" key="1">
    <source>
        <dbReference type="EMBL" id="KAG6631428.1"/>
    </source>
</evidence>
<comment type="caution">
    <text evidence="1">The sequence shown here is derived from an EMBL/GenBank/DDBJ whole genome shotgun (WGS) entry which is preliminary data.</text>
</comment>
<accession>A0A8T1NNA3</accession>
<dbReference type="AlphaFoldDB" id="A0A8T1NNA3"/>
<reference evidence="1" key="1">
    <citation type="submission" date="2020-12" db="EMBL/GenBank/DDBJ databases">
        <title>WGS assembly of Carya illinoinensis cv. Pawnee.</title>
        <authorList>
            <person name="Platts A."/>
            <person name="Shu S."/>
            <person name="Wright S."/>
            <person name="Barry K."/>
            <person name="Edger P."/>
            <person name="Pires J.C."/>
            <person name="Schmutz J."/>
        </authorList>
    </citation>
    <scope>NUCLEOTIDE SEQUENCE</scope>
    <source>
        <tissue evidence="1">Leaf</tissue>
    </source>
</reference>
<keyword evidence="2" id="KW-1185">Reference proteome</keyword>
<evidence type="ECO:0000313" key="2">
    <source>
        <dbReference type="Proteomes" id="UP000811609"/>
    </source>
</evidence>
<protein>
    <submittedName>
        <fullName evidence="1">Uncharacterized protein</fullName>
    </submittedName>
</protein>